<evidence type="ECO:0008006" key="5">
    <source>
        <dbReference type="Google" id="ProtNLM"/>
    </source>
</evidence>
<protein>
    <recommendedName>
        <fullName evidence="5">Secreted protein</fullName>
    </recommendedName>
</protein>
<feature type="signal peptide" evidence="1">
    <location>
        <begin position="1"/>
        <end position="27"/>
    </location>
</feature>
<evidence type="ECO:0000313" key="4">
    <source>
        <dbReference type="Proteomes" id="UP000241587"/>
    </source>
</evidence>
<dbReference type="EMBL" id="PVEM01000001">
    <property type="protein sequence ID" value="PTD13141.1"/>
    <property type="molecule type" value="Genomic_DNA"/>
</dbReference>
<dbReference type="Proteomes" id="UP000663297">
    <property type="component" value="Chromosome 4"/>
</dbReference>
<evidence type="ECO:0000313" key="2">
    <source>
        <dbReference type="EMBL" id="PTD13141.1"/>
    </source>
</evidence>
<dbReference type="EMBL" id="CP064750">
    <property type="protein sequence ID" value="QPC66580.1"/>
    <property type="molecule type" value="Genomic_DNA"/>
</dbReference>
<keyword evidence="1" id="KW-0732">Signal</keyword>
<feature type="chain" id="PRO_5036050750" description="Secreted protein" evidence="1">
    <location>
        <begin position="28"/>
        <end position="73"/>
    </location>
</feature>
<dbReference type="OrthoDB" id="10309738at2759"/>
<gene>
    <name evidence="2" type="ORF">FCULG_00003515</name>
    <name evidence="3" type="ORF">HYE67_008811</name>
</gene>
<reference evidence="3" key="2">
    <citation type="submission" date="2020-11" db="EMBL/GenBank/DDBJ databases">
        <title>The chromosome-scale genome resource for two endophytic Fusarium species: F. culmorum and F. pseudograminearum.</title>
        <authorList>
            <person name="Yuan Z."/>
        </authorList>
    </citation>
    <scope>NUCLEOTIDE SEQUENCE</scope>
    <source>
        <strain evidence="3">Class2-1B</strain>
    </source>
</reference>
<evidence type="ECO:0000313" key="3">
    <source>
        <dbReference type="EMBL" id="QPC66580.1"/>
    </source>
</evidence>
<organism evidence="2 4">
    <name type="scientific">Fusarium culmorum</name>
    <dbReference type="NCBI Taxonomy" id="5516"/>
    <lineage>
        <taxon>Eukaryota</taxon>
        <taxon>Fungi</taxon>
        <taxon>Dikarya</taxon>
        <taxon>Ascomycota</taxon>
        <taxon>Pezizomycotina</taxon>
        <taxon>Sordariomycetes</taxon>
        <taxon>Hypocreomycetidae</taxon>
        <taxon>Hypocreales</taxon>
        <taxon>Nectriaceae</taxon>
        <taxon>Fusarium</taxon>
    </lineage>
</organism>
<dbReference type="Proteomes" id="UP000241587">
    <property type="component" value="Unassembled WGS sequence"/>
</dbReference>
<name>A0A2T4HBG6_FUSCU</name>
<evidence type="ECO:0000256" key="1">
    <source>
        <dbReference type="SAM" id="SignalP"/>
    </source>
</evidence>
<reference evidence="2 4" key="1">
    <citation type="submission" date="2018-02" db="EMBL/GenBank/DDBJ databases">
        <title>Fusarium culmorum secondary metabolites in fungal-bacterial-plant interactions.</title>
        <authorList>
            <person name="Schmidt R."/>
        </authorList>
    </citation>
    <scope>NUCLEOTIDE SEQUENCE [LARGE SCALE GENOMIC DNA]</scope>
    <source>
        <strain evidence="2 4">PV</strain>
    </source>
</reference>
<proteinExistence type="predicted"/>
<accession>A0A2T4HBG6</accession>
<dbReference type="AlphaFoldDB" id="A0A2T4HBG6"/>
<keyword evidence="4" id="KW-1185">Reference proteome</keyword>
<sequence length="73" mass="8208">MAIRASIRVYSSGVVLLISLPFLLCEARQCIARYPEPYGDCISLNYRYHPPQPLLCARSDLDTTIWSFEGAQG</sequence>